<feature type="transmembrane region" description="Helical" evidence="1">
    <location>
        <begin position="162"/>
        <end position="184"/>
    </location>
</feature>
<comment type="caution">
    <text evidence="2">The sequence shown here is derived from an EMBL/GenBank/DDBJ whole genome shotgun (WGS) entry which is preliminary data.</text>
</comment>
<protein>
    <submittedName>
        <fullName evidence="2">Uncharacterized protein</fullName>
    </submittedName>
</protein>
<organism evidence="2 3">
    <name type="scientific">Araneus ventricosus</name>
    <name type="common">Orbweaver spider</name>
    <name type="synonym">Epeira ventricosa</name>
    <dbReference type="NCBI Taxonomy" id="182803"/>
    <lineage>
        <taxon>Eukaryota</taxon>
        <taxon>Metazoa</taxon>
        <taxon>Ecdysozoa</taxon>
        <taxon>Arthropoda</taxon>
        <taxon>Chelicerata</taxon>
        <taxon>Arachnida</taxon>
        <taxon>Araneae</taxon>
        <taxon>Araneomorphae</taxon>
        <taxon>Entelegynae</taxon>
        <taxon>Araneoidea</taxon>
        <taxon>Araneidae</taxon>
        <taxon>Araneus</taxon>
    </lineage>
</organism>
<keyword evidence="1" id="KW-0812">Transmembrane</keyword>
<keyword evidence="1" id="KW-1133">Transmembrane helix</keyword>
<dbReference type="EMBL" id="BGPR01001623">
    <property type="protein sequence ID" value="GBM58127.1"/>
    <property type="molecule type" value="Genomic_DNA"/>
</dbReference>
<dbReference type="AlphaFoldDB" id="A0A4Y2GY79"/>
<gene>
    <name evidence="2" type="ORF">AVEN_125015_1</name>
</gene>
<reference evidence="2 3" key="1">
    <citation type="journal article" date="2019" name="Sci. Rep.">
        <title>Orb-weaving spider Araneus ventricosus genome elucidates the spidroin gene catalogue.</title>
        <authorList>
            <person name="Kono N."/>
            <person name="Nakamura H."/>
            <person name="Ohtoshi R."/>
            <person name="Moran D.A.P."/>
            <person name="Shinohara A."/>
            <person name="Yoshida Y."/>
            <person name="Fujiwara M."/>
            <person name="Mori M."/>
            <person name="Tomita M."/>
            <person name="Arakawa K."/>
        </authorList>
    </citation>
    <scope>NUCLEOTIDE SEQUENCE [LARGE SCALE GENOMIC DNA]</scope>
</reference>
<evidence type="ECO:0000313" key="2">
    <source>
        <dbReference type="EMBL" id="GBM58127.1"/>
    </source>
</evidence>
<name>A0A4Y2GY79_ARAVE</name>
<feature type="transmembrane region" description="Helical" evidence="1">
    <location>
        <begin position="218"/>
        <end position="236"/>
    </location>
</feature>
<proteinExistence type="predicted"/>
<sequence length="237" mass="26903">MNSAGKGNIFTQHSEKHSFHGHIGDDLAIIIFQIRNSPLEDDDVSLKFERYSGINQGRCVRRAGVPWSHLSQFRAEGVVQNSGATFPPEIHLKRSKVLIAFLLGVVDGEYQLRPGTNCSQVFSPGDMRRSFFVFCSSVSSCLALQFLRVLLFSFFFVSFFSFVSLLFCFSGSFLQFFITCFFLSCSFSFVLFFRVWPSILVLLLLASCFSLLSPVLLQSFRFFVFSLFLSCLLQFLP</sequence>
<evidence type="ECO:0000313" key="3">
    <source>
        <dbReference type="Proteomes" id="UP000499080"/>
    </source>
</evidence>
<keyword evidence="3" id="KW-1185">Reference proteome</keyword>
<dbReference type="Proteomes" id="UP000499080">
    <property type="component" value="Unassembled WGS sequence"/>
</dbReference>
<feature type="transmembrane region" description="Helical" evidence="1">
    <location>
        <begin position="131"/>
        <end position="156"/>
    </location>
</feature>
<accession>A0A4Y2GY79</accession>
<feature type="transmembrane region" description="Helical" evidence="1">
    <location>
        <begin position="191"/>
        <end position="212"/>
    </location>
</feature>
<evidence type="ECO:0000256" key="1">
    <source>
        <dbReference type="SAM" id="Phobius"/>
    </source>
</evidence>
<keyword evidence="1" id="KW-0472">Membrane</keyword>